<proteinExistence type="predicted"/>
<keyword evidence="3" id="KW-0732">Signal</keyword>
<dbReference type="Gramene" id="EFJ18672">
    <property type="protein sequence ID" value="EFJ18672"/>
    <property type="gene ID" value="SELMODRAFT_419920"/>
</dbReference>
<accession>D8SA04</accession>
<protein>
    <recommendedName>
        <fullName evidence="6">Pentatricopeptide repeat-containing protein</fullName>
    </recommendedName>
</protein>
<evidence type="ECO:0000313" key="4">
    <source>
        <dbReference type="EMBL" id="EFJ18672.1"/>
    </source>
</evidence>
<organism evidence="5">
    <name type="scientific">Selaginella moellendorffii</name>
    <name type="common">Spikemoss</name>
    <dbReference type="NCBI Taxonomy" id="88036"/>
    <lineage>
        <taxon>Eukaryota</taxon>
        <taxon>Viridiplantae</taxon>
        <taxon>Streptophyta</taxon>
        <taxon>Embryophyta</taxon>
        <taxon>Tracheophyta</taxon>
        <taxon>Lycopodiopsida</taxon>
        <taxon>Selaginellales</taxon>
        <taxon>Selaginellaceae</taxon>
        <taxon>Selaginella</taxon>
    </lineage>
</organism>
<feature type="chain" id="PRO_5003122542" description="Pentatricopeptide repeat-containing protein" evidence="3">
    <location>
        <begin position="18"/>
        <end position="203"/>
    </location>
</feature>
<evidence type="ECO:0008006" key="6">
    <source>
        <dbReference type="Google" id="ProtNLM"/>
    </source>
</evidence>
<dbReference type="PROSITE" id="PS51375">
    <property type="entry name" value="PPR"/>
    <property type="match status" value="1"/>
</dbReference>
<dbReference type="AlphaFoldDB" id="D8SA04"/>
<reference evidence="4 5" key="1">
    <citation type="journal article" date="2011" name="Science">
        <title>The Selaginella genome identifies genetic changes associated with the evolution of vascular plants.</title>
        <authorList>
            <person name="Banks J.A."/>
            <person name="Nishiyama T."/>
            <person name="Hasebe M."/>
            <person name="Bowman J.L."/>
            <person name="Gribskov M."/>
            <person name="dePamphilis C."/>
            <person name="Albert V.A."/>
            <person name="Aono N."/>
            <person name="Aoyama T."/>
            <person name="Ambrose B.A."/>
            <person name="Ashton N.W."/>
            <person name="Axtell M.J."/>
            <person name="Barker E."/>
            <person name="Barker M.S."/>
            <person name="Bennetzen J.L."/>
            <person name="Bonawitz N.D."/>
            <person name="Chapple C."/>
            <person name="Cheng C."/>
            <person name="Correa L.G."/>
            <person name="Dacre M."/>
            <person name="DeBarry J."/>
            <person name="Dreyer I."/>
            <person name="Elias M."/>
            <person name="Engstrom E.M."/>
            <person name="Estelle M."/>
            <person name="Feng L."/>
            <person name="Finet C."/>
            <person name="Floyd S.K."/>
            <person name="Frommer W.B."/>
            <person name="Fujita T."/>
            <person name="Gramzow L."/>
            <person name="Gutensohn M."/>
            <person name="Harholt J."/>
            <person name="Hattori M."/>
            <person name="Heyl A."/>
            <person name="Hirai T."/>
            <person name="Hiwatashi Y."/>
            <person name="Ishikawa M."/>
            <person name="Iwata M."/>
            <person name="Karol K.G."/>
            <person name="Koehler B."/>
            <person name="Kolukisaoglu U."/>
            <person name="Kubo M."/>
            <person name="Kurata T."/>
            <person name="Lalonde S."/>
            <person name="Li K."/>
            <person name="Li Y."/>
            <person name="Litt A."/>
            <person name="Lyons E."/>
            <person name="Manning G."/>
            <person name="Maruyama T."/>
            <person name="Michael T.P."/>
            <person name="Mikami K."/>
            <person name="Miyazaki S."/>
            <person name="Morinaga S."/>
            <person name="Murata T."/>
            <person name="Mueller-Roeber B."/>
            <person name="Nelson D.R."/>
            <person name="Obara M."/>
            <person name="Oguri Y."/>
            <person name="Olmstead R.G."/>
            <person name="Onodera N."/>
            <person name="Petersen B.L."/>
            <person name="Pils B."/>
            <person name="Prigge M."/>
            <person name="Rensing S.A."/>
            <person name="Riano-Pachon D.M."/>
            <person name="Roberts A.W."/>
            <person name="Sato Y."/>
            <person name="Scheller H.V."/>
            <person name="Schulz B."/>
            <person name="Schulz C."/>
            <person name="Shakirov E.V."/>
            <person name="Shibagaki N."/>
            <person name="Shinohara N."/>
            <person name="Shippen D.E."/>
            <person name="Soerensen I."/>
            <person name="Sotooka R."/>
            <person name="Sugimoto N."/>
            <person name="Sugita M."/>
            <person name="Sumikawa N."/>
            <person name="Tanurdzic M."/>
            <person name="Theissen G."/>
            <person name="Ulvskov P."/>
            <person name="Wakazuki S."/>
            <person name="Weng J.K."/>
            <person name="Willats W.W."/>
            <person name="Wipf D."/>
            <person name="Wolf P.G."/>
            <person name="Yang L."/>
            <person name="Zimmer A.D."/>
            <person name="Zhu Q."/>
            <person name="Mitros T."/>
            <person name="Hellsten U."/>
            <person name="Loque D."/>
            <person name="Otillar R."/>
            <person name="Salamov A."/>
            <person name="Schmutz J."/>
            <person name="Shapiro H."/>
            <person name="Lindquist E."/>
            <person name="Lucas S."/>
            <person name="Rokhsar D."/>
            <person name="Grigoriev I.V."/>
        </authorList>
    </citation>
    <scope>NUCLEOTIDE SEQUENCE [LARGE SCALE GENOMIC DNA]</scope>
</reference>
<dbReference type="NCBIfam" id="TIGR00756">
    <property type="entry name" value="PPR"/>
    <property type="match status" value="1"/>
</dbReference>
<keyword evidence="5" id="KW-1185">Reference proteome</keyword>
<dbReference type="KEGG" id="smo:SELMODRAFT_419920"/>
<feature type="repeat" description="PPR" evidence="2">
    <location>
        <begin position="49"/>
        <end position="83"/>
    </location>
</feature>
<evidence type="ECO:0000313" key="5">
    <source>
        <dbReference type="Proteomes" id="UP000001514"/>
    </source>
</evidence>
<name>D8SA04_SELML</name>
<evidence type="ECO:0000256" key="3">
    <source>
        <dbReference type="SAM" id="SignalP"/>
    </source>
</evidence>
<keyword evidence="1" id="KW-0677">Repeat</keyword>
<dbReference type="Gene3D" id="1.25.40.10">
    <property type="entry name" value="Tetratricopeptide repeat domain"/>
    <property type="match status" value="1"/>
</dbReference>
<dbReference type="HOGENOM" id="CLU_1350909_0_0_1"/>
<dbReference type="Proteomes" id="UP000001514">
    <property type="component" value="Unassembled WGS sequence"/>
</dbReference>
<dbReference type="InterPro" id="IPR002885">
    <property type="entry name" value="PPR_rpt"/>
</dbReference>
<dbReference type="InParanoid" id="D8SA04"/>
<evidence type="ECO:0000256" key="1">
    <source>
        <dbReference type="ARBA" id="ARBA00022737"/>
    </source>
</evidence>
<evidence type="ECO:0000256" key="2">
    <source>
        <dbReference type="PROSITE-ProRule" id="PRU00708"/>
    </source>
</evidence>
<feature type="signal peptide" evidence="3">
    <location>
        <begin position="1"/>
        <end position="17"/>
    </location>
</feature>
<dbReference type="EMBL" id="GL377609">
    <property type="protein sequence ID" value="EFJ18672.1"/>
    <property type="molecule type" value="Genomic_DNA"/>
</dbReference>
<dbReference type="InterPro" id="IPR011990">
    <property type="entry name" value="TPR-like_helical_dom_sf"/>
</dbReference>
<sequence length="203" mass="22429">MACLGFFILCTIALAVSRSHHGPPDVHSRILRQLEHLLGRVHKHPLGICRCVWNAMIGAYAQFGHMPDALELLREMLQCEASPARRSLVGELREVLDLIVSMPFKTDFPAWSALIYGKCGITSDAKRAKSVLLWSTMKTILSIILLRALNFPTPQPPRESIVAQIHANGCSSRVASHPFCPAHEKPCIVLVCMLADSMKPSNV</sequence>
<dbReference type="Pfam" id="PF01535">
    <property type="entry name" value="PPR"/>
    <property type="match status" value="1"/>
</dbReference>
<gene>
    <name evidence="4" type="ORF">SELMODRAFT_419920</name>
</gene>